<dbReference type="PANTHER" id="PTHR11727">
    <property type="entry name" value="DIMETHYLADENOSINE TRANSFERASE"/>
    <property type="match status" value="1"/>
</dbReference>
<dbReference type="PROSITE" id="PS51689">
    <property type="entry name" value="SAM_RNA_A_N6_MT"/>
    <property type="match status" value="1"/>
</dbReference>
<accession>A0ABR1K5M8</accession>
<keyword evidence="2 7" id="KW-0489">Methyltransferase</keyword>
<feature type="binding site" evidence="7">
    <location>
        <position position="167"/>
    </location>
    <ligand>
        <name>S-adenosyl-L-methionine</name>
        <dbReference type="ChEBI" id="CHEBI:59789"/>
    </ligand>
</feature>
<gene>
    <name evidence="9" type="ORF">VKT23_000627</name>
</gene>
<dbReference type="InterPro" id="IPR023165">
    <property type="entry name" value="rRNA_Ade_diMease-like_C"/>
</dbReference>
<comment type="subcellular location">
    <subcellularLocation>
        <location evidence="1">Mitochondrion</location>
    </subcellularLocation>
</comment>
<evidence type="ECO:0000313" key="9">
    <source>
        <dbReference type="EMBL" id="KAK7472512.1"/>
    </source>
</evidence>
<keyword evidence="5 7" id="KW-0694">RNA-binding</keyword>
<name>A0ABR1K5M8_9AGAR</name>
<keyword evidence="4 7" id="KW-0949">S-adenosyl-L-methionine</keyword>
<comment type="caution">
    <text evidence="7">Lacks conserved residue(s) required for the propagation of feature annotation.</text>
</comment>
<dbReference type="Gene3D" id="1.10.8.100">
    <property type="entry name" value="Ribosomal RNA adenine dimethylase-like, domain 2"/>
    <property type="match status" value="1"/>
</dbReference>
<evidence type="ECO:0000256" key="1">
    <source>
        <dbReference type="ARBA" id="ARBA00004173"/>
    </source>
</evidence>
<evidence type="ECO:0000256" key="3">
    <source>
        <dbReference type="ARBA" id="ARBA00022679"/>
    </source>
</evidence>
<evidence type="ECO:0000256" key="5">
    <source>
        <dbReference type="ARBA" id="ARBA00022884"/>
    </source>
</evidence>
<dbReference type="InterPro" id="IPR001737">
    <property type="entry name" value="KsgA/Erm"/>
</dbReference>
<keyword evidence="8" id="KW-0698">rRNA processing</keyword>
<protein>
    <recommendedName>
        <fullName evidence="8">rRNA adenine N(6)-methyltransferase</fullName>
        <ecNumber evidence="8">2.1.1.-</ecNumber>
    </recommendedName>
</protein>
<evidence type="ECO:0000256" key="7">
    <source>
        <dbReference type="PROSITE-ProRule" id="PRU01026"/>
    </source>
</evidence>
<dbReference type="EMBL" id="JBANRG010000001">
    <property type="protein sequence ID" value="KAK7472512.1"/>
    <property type="molecule type" value="Genomic_DNA"/>
</dbReference>
<organism evidence="9 10">
    <name type="scientific">Marasmiellus scandens</name>
    <dbReference type="NCBI Taxonomy" id="2682957"/>
    <lineage>
        <taxon>Eukaryota</taxon>
        <taxon>Fungi</taxon>
        <taxon>Dikarya</taxon>
        <taxon>Basidiomycota</taxon>
        <taxon>Agaricomycotina</taxon>
        <taxon>Agaricomycetes</taxon>
        <taxon>Agaricomycetidae</taxon>
        <taxon>Agaricales</taxon>
        <taxon>Marasmiineae</taxon>
        <taxon>Omphalotaceae</taxon>
        <taxon>Marasmiellus</taxon>
    </lineage>
</organism>
<evidence type="ECO:0000256" key="4">
    <source>
        <dbReference type="ARBA" id="ARBA00022691"/>
    </source>
</evidence>
<proteinExistence type="inferred from homology"/>
<dbReference type="Proteomes" id="UP001498398">
    <property type="component" value="Unassembled WGS sequence"/>
</dbReference>
<evidence type="ECO:0000256" key="8">
    <source>
        <dbReference type="RuleBase" id="RU362106"/>
    </source>
</evidence>
<keyword evidence="10" id="KW-1185">Reference proteome</keyword>
<dbReference type="PANTHER" id="PTHR11727:SF17">
    <property type="entry name" value="DIMETHYLADENOSINE TRANSFERASE 1, MITOCHONDRIAL"/>
    <property type="match status" value="1"/>
</dbReference>
<comment type="function">
    <text evidence="6">Mitochondrial transcription factor that confers selective promoter recognition on the core subunit of the yeast mitochondrial RNA polymerase. Interacts with DNA in a non-specific manner.</text>
</comment>
<sequence length="445" mass="50991">MSLLKTSSRYLPTVNLARHTSKPCSHLTRYSQCYNSRNFHSSNTRFEDGNEVSQAARRRRSILEESEPSARVKARRAQAESEKVLESFKKDPMTLPPHAVWRQIFFFTQNDRVAIANPDSAQVVADHFVPEGEEGKIIIEAFPGPGQLTRALLKLPKERVAKIIVLEDNPRYLEYLKPLEEVDPRVKVVPLSGLEWSTYDSVQELGLLSDIETVAWGAGVHPKLQFVSHLPINVYGEQLMSQFLRLVPDRQWLFKFGRVKMNFLLTDYVWQRVTACPNDKNFRCKLSVIADAAVECKSLYYDELQPFRDHFHPILFRQIAVDADQRKTNHRKAGNPMRAVSVVPREKQIIEPGSLDVWDYCLRRLFVQKATAVGRAIPSLGPGAQSLLAQLEDNVDLKRTIRGLELKDWESVVRVFSEWPFAPSDLGITDSMLDNYKGRNTNHRH</sequence>
<dbReference type="SUPFAM" id="SSF53335">
    <property type="entry name" value="S-adenosyl-L-methionine-dependent methyltransferases"/>
    <property type="match status" value="1"/>
</dbReference>
<evidence type="ECO:0000313" key="10">
    <source>
        <dbReference type="Proteomes" id="UP001498398"/>
    </source>
</evidence>
<dbReference type="Pfam" id="PF00398">
    <property type="entry name" value="RrnaAD"/>
    <property type="match status" value="1"/>
</dbReference>
<comment type="similarity">
    <text evidence="7 8">Belongs to the class I-like SAM-binding methyltransferase superfamily. rRNA adenine N(6)-methyltransferase family.</text>
</comment>
<dbReference type="Gene3D" id="3.40.50.150">
    <property type="entry name" value="Vaccinia Virus protein VP39"/>
    <property type="match status" value="1"/>
</dbReference>
<comment type="caution">
    <text evidence="9">The sequence shown here is derived from an EMBL/GenBank/DDBJ whole genome shotgun (WGS) entry which is preliminary data.</text>
</comment>
<keyword evidence="3 7" id="KW-0808">Transferase</keyword>
<evidence type="ECO:0000256" key="2">
    <source>
        <dbReference type="ARBA" id="ARBA00022603"/>
    </source>
</evidence>
<dbReference type="EC" id="2.1.1.-" evidence="8"/>
<evidence type="ECO:0000256" key="6">
    <source>
        <dbReference type="ARBA" id="ARBA00024915"/>
    </source>
</evidence>
<reference evidence="9 10" key="1">
    <citation type="submission" date="2024-01" db="EMBL/GenBank/DDBJ databases">
        <title>A draft genome for the cacao thread blight pathogen Marasmiellus scandens.</title>
        <authorList>
            <person name="Baruah I.K."/>
            <person name="Leung J."/>
            <person name="Bukari Y."/>
            <person name="Amoako-Attah I."/>
            <person name="Meinhardt L.W."/>
            <person name="Bailey B.A."/>
            <person name="Cohen S.P."/>
        </authorList>
    </citation>
    <scope>NUCLEOTIDE SEQUENCE [LARGE SCALE GENOMIC DNA]</scope>
    <source>
        <strain evidence="9 10">GH-19</strain>
    </source>
</reference>
<dbReference type="InterPro" id="IPR029063">
    <property type="entry name" value="SAM-dependent_MTases_sf"/>
</dbReference>